<evidence type="ECO:0000313" key="6">
    <source>
        <dbReference type="Proteomes" id="UP001143463"/>
    </source>
</evidence>
<sequence length="111" mass="12450">MVGRVFRTRVTGHHRGWRAVTVRGPSMSTALSDDDVVLARFGRSARPGDVVLVRWPARPDQLSVKRAVRPEGALWWVEGDNPFGSTDSRTLGPAEVVAVVTRRLWPRPRRL</sequence>
<evidence type="ECO:0000313" key="5">
    <source>
        <dbReference type="EMBL" id="GLL15125.1"/>
    </source>
</evidence>
<dbReference type="GO" id="GO:0004252">
    <property type="term" value="F:serine-type endopeptidase activity"/>
    <property type="evidence" value="ECO:0007669"/>
    <property type="project" value="InterPro"/>
</dbReference>
<dbReference type="PANTHER" id="PTHR12383:SF16">
    <property type="entry name" value="MITOCHONDRIAL INNER MEMBRANE PROTEASE SUBUNIT 1"/>
    <property type="match status" value="1"/>
</dbReference>
<dbReference type="GO" id="GO:0006465">
    <property type="term" value="P:signal peptide processing"/>
    <property type="evidence" value="ECO:0007669"/>
    <property type="project" value="InterPro"/>
</dbReference>
<comment type="caution">
    <text evidence="5">The sequence shown here is derived from an EMBL/GenBank/DDBJ whole genome shotgun (WGS) entry which is preliminary data.</text>
</comment>
<accession>A0A9W6LBR7</accession>
<protein>
    <recommendedName>
        <fullName evidence="4">Peptidase S24/S26A/S26B/S26C domain-containing protein</fullName>
    </recommendedName>
</protein>
<dbReference type="Pfam" id="PF00717">
    <property type="entry name" value="Peptidase_S24"/>
    <property type="match status" value="1"/>
</dbReference>
<evidence type="ECO:0000256" key="3">
    <source>
        <dbReference type="ARBA" id="ARBA00023136"/>
    </source>
</evidence>
<dbReference type="InterPro" id="IPR052064">
    <property type="entry name" value="Mito_IMP1_subunit"/>
</dbReference>
<name>A0A9W6LBR7_9PSEU</name>
<evidence type="ECO:0000256" key="1">
    <source>
        <dbReference type="ARBA" id="ARBA00004308"/>
    </source>
</evidence>
<evidence type="ECO:0000259" key="4">
    <source>
        <dbReference type="Pfam" id="PF00717"/>
    </source>
</evidence>
<dbReference type="AlphaFoldDB" id="A0A9W6LBR7"/>
<dbReference type="PANTHER" id="PTHR12383">
    <property type="entry name" value="PROTEASE FAMILY S26 MITOCHONDRIAL INNER MEMBRANE PROTEASE-RELATED"/>
    <property type="match status" value="1"/>
</dbReference>
<dbReference type="InterPro" id="IPR015927">
    <property type="entry name" value="Peptidase_S24_S26A/B/C"/>
</dbReference>
<dbReference type="InterPro" id="IPR036286">
    <property type="entry name" value="LexA/Signal_pep-like_sf"/>
</dbReference>
<proteinExistence type="predicted"/>
<dbReference type="GO" id="GO:0012505">
    <property type="term" value="C:endomembrane system"/>
    <property type="evidence" value="ECO:0007669"/>
    <property type="project" value="UniProtKB-SubCell"/>
</dbReference>
<reference evidence="5" key="1">
    <citation type="journal article" date="2014" name="Int. J. Syst. Evol. Microbiol.">
        <title>Complete genome sequence of Corynebacterium casei LMG S-19264T (=DSM 44701T), isolated from a smear-ripened cheese.</title>
        <authorList>
            <consortium name="US DOE Joint Genome Institute (JGI-PGF)"/>
            <person name="Walter F."/>
            <person name="Albersmeier A."/>
            <person name="Kalinowski J."/>
            <person name="Ruckert C."/>
        </authorList>
    </citation>
    <scope>NUCLEOTIDE SEQUENCE</scope>
    <source>
        <strain evidence="5">VKM Ac-1069</strain>
    </source>
</reference>
<dbReference type="SUPFAM" id="SSF51306">
    <property type="entry name" value="LexA/Signal peptidase"/>
    <property type="match status" value="1"/>
</dbReference>
<comment type="subcellular location">
    <subcellularLocation>
        <location evidence="1">Endomembrane system</location>
    </subcellularLocation>
</comment>
<dbReference type="Gene3D" id="2.10.109.10">
    <property type="entry name" value="Umud Fragment, subunit A"/>
    <property type="match status" value="1"/>
</dbReference>
<dbReference type="CDD" id="cd06530">
    <property type="entry name" value="S26_SPase_I"/>
    <property type="match status" value="1"/>
</dbReference>
<evidence type="ECO:0000256" key="2">
    <source>
        <dbReference type="ARBA" id="ARBA00022801"/>
    </source>
</evidence>
<reference evidence="5" key="2">
    <citation type="submission" date="2023-01" db="EMBL/GenBank/DDBJ databases">
        <authorList>
            <person name="Sun Q."/>
            <person name="Evtushenko L."/>
        </authorList>
    </citation>
    <scope>NUCLEOTIDE SEQUENCE</scope>
    <source>
        <strain evidence="5">VKM Ac-1069</strain>
    </source>
</reference>
<keyword evidence="3" id="KW-0472">Membrane</keyword>
<gene>
    <name evidence="5" type="ORF">GCM10017577_62740</name>
</gene>
<dbReference type="InterPro" id="IPR019533">
    <property type="entry name" value="Peptidase_S26"/>
</dbReference>
<keyword evidence="6" id="KW-1185">Reference proteome</keyword>
<feature type="domain" description="Peptidase S24/S26A/S26B/S26C" evidence="4">
    <location>
        <begin position="16"/>
        <end position="82"/>
    </location>
</feature>
<dbReference type="RefSeq" id="WP_318533124.1">
    <property type="nucleotide sequence ID" value="NZ_BAAAUZ010000056.1"/>
</dbReference>
<organism evidence="5 6">
    <name type="scientific">Pseudonocardia halophobica</name>
    <dbReference type="NCBI Taxonomy" id="29401"/>
    <lineage>
        <taxon>Bacteria</taxon>
        <taxon>Bacillati</taxon>
        <taxon>Actinomycetota</taxon>
        <taxon>Actinomycetes</taxon>
        <taxon>Pseudonocardiales</taxon>
        <taxon>Pseudonocardiaceae</taxon>
        <taxon>Pseudonocardia</taxon>
    </lineage>
</organism>
<keyword evidence="2" id="KW-0378">Hydrolase</keyword>
<dbReference type="EMBL" id="BSFQ01000041">
    <property type="protein sequence ID" value="GLL15125.1"/>
    <property type="molecule type" value="Genomic_DNA"/>
</dbReference>
<dbReference type="Proteomes" id="UP001143463">
    <property type="component" value="Unassembled WGS sequence"/>
</dbReference>